<dbReference type="InterPro" id="IPR012337">
    <property type="entry name" value="RNaseH-like_sf"/>
</dbReference>
<dbReference type="Pfam" id="PF05699">
    <property type="entry name" value="Dimer_Tnp_hAT"/>
    <property type="match status" value="1"/>
</dbReference>
<reference evidence="2" key="1">
    <citation type="submission" date="2021-07" db="EMBL/GenBank/DDBJ databases">
        <authorList>
            <person name="Catto M.A."/>
            <person name="Jacobson A."/>
            <person name="Kennedy G."/>
            <person name="Labadie P."/>
            <person name="Hunt B.G."/>
            <person name="Srinivasan R."/>
        </authorList>
    </citation>
    <scope>NUCLEOTIDE SEQUENCE</scope>
    <source>
        <strain evidence="2">PL_HMW_Pooled</strain>
        <tissue evidence="2">Head</tissue>
    </source>
</reference>
<gene>
    <name evidence="2" type="ORF">KUF71_004229</name>
</gene>
<dbReference type="GO" id="GO:0046983">
    <property type="term" value="F:protein dimerization activity"/>
    <property type="evidence" value="ECO:0007669"/>
    <property type="project" value="InterPro"/>
</dbReference>
<dbReference type="InterPro" id="IPR008906">
    <property type="entry name" value="HATC_C_dom"/>
</dbReference>
<comment type="caution">
    <text evidence="2">The sequence shown here is derived from an EMBL/GenBank/DDBJ whole genome shotgun (WGS) entry which is preliminary data.</text>
</comment>
<dbReference type="PANTHER" id="PTHR45749">
    <property type="match status" value="1"/>
</dbReference>
<keyword evidence="3" id="KW-1185">Reference proteome</keyword>
<dbReference type="EMBL" id="JAHWGI010000195">
    <property type="protein sequence ID" value="KAK3910741.1"/>
    <property type="molecule type" value="Genomic_DNA"/>
</dbReference>
<reference evidence="2" key="2">
    <citation type="journal article" date="2023" name="BMC Genomics">
        <title>Pest status, molecular evolution, and epigenetic factors derived from the genome assembly of Frankliniella fusca, a thysanopteran phytovirus vector.</title>
        <authorList>
            <person name="Catto M.A."/>
            <person name="Labadie P.E."/>
            <person name="Jacobson A.L."/>
            <person name="Kennedy G.G."/>
            <person name="Srinivasan R."/>
            <person name="Hunt B.G."/>
        </authorList>
    </citation>
    <scope>NUCLEOTIDE SEQUENCE</scope>
    <source>
        <strain evidence="2">PL_HMW_Pooled</strain>
    </source>
</reference>
<dbReference type="Proteomes" id="UP001219518">
    <property type="component" value="Unassembled WGS sequence"/>
</dbReference>
<accession>A0AAE1GXV8</accession>
<feature type="domain" description="HAT C-terminal dimerisation" evidence="1">
    <location>
        <begin position="4"/>
        <end position="45"/>
    </location>
</feature>
<sequence>MGTLVVPATSASAERSFSLLRRLKTYLRTTMTAERLNHLAVLNCYQEEVDNLDVNNLIHLFVNSPYRAFVLGKHGISSLLKHVNSTSACTRPLSNDIVLVPKALKDNLVKRLAEKSARELSSIHTSVGEGMSNVVQAAIDIGTACPGARAADVMPETASRKVGHGINLKKLQKALHPANKPVCMYGTMLSSVLLHQKQ</sequence>
<evidence type="ECO:0000313" key="2">
    <source>
        <dbReference type="EMBL" id="KAK3910741.1"/>
    </source>
</evidence>
<name>A0AAE1GXV8_9NEOP</name>
<proteinExistence type="predicted"/>
<evidence type="ECO:0000313" key="3">
    <source>
        <dbReference type="Proteomes" id="UP001219518"/>
    </source>
</evidence>
<feature type="non-terminal residue" evidence="2">
    <location>
        <position position="198"/>
    </location>
</feature>
<dbReference type="PANTHER" id="PTHR45749:SF14">
    <property type="entry name" value="TTF-TYPE DOMAIN-CONTAINING PROTEIN"/>
    <property type="match status" value="1"/>
</dbReference>
<evidence type="ECO:0000259" key="1">
    <source>
        <dbReference type="Pfam" id="PF05699"/>
    </source>
</evidence>
<dbReference type="AlphaFoldDB" id="A0AAE1GXV8"/>
<organism evidence="2 3">
    <name type="scientific">Frankliniella fusca</name>
    <dbReference type="NCBI Taxonomy" id="407009"/>
    <lineage>
        <taxon>Eukaryota</taxon>
        <taxon>Metazoa</taxon>
        <taxon>Ecdysozoa</taxon>
        <taxon>Arthropoda</taxon>
        <taxon>Hexapoda</taxon>
        <taxon>Insecta</taxon>
        <taxon>Pterygota</taxon>
        <taxon>Neoptera</taxon>
        <taxon>Paraneoptera</taxon>
        <taxon>Thysanoptera</taxon>
        <taxon>Terebrantia</taxon>
        <taxon>Thripoidea</taxon>
        <taxon>Thripidae</taxon>
        <taxon>Frankliniella</taxon>
    </lineage>
</organism>
<protein>
    <submittedName>
        <fullName evidence="2">Zinc finger MYM-type protein 1</fullName>
    </submittedName>
</protein>
<dbReference type="SUPFAM" id="SSF53098">
    <property type="entry name" value="Ribonuclease H-like"/>
    <property type="match status" value="1"/>
</dbReference>